<accession>A0ABU7JGZ9</accession>
<organism evidence="1 2">
    <name type="scientific">Alkalimonas mucilaginosa</name>
    <dbReference type="NCBI Taxonomy" id="3057676"/>
    <lineage>
        <taxon>Bacteria</taxon>
        <taxon>Pseudomonadati</taxon>
        <taxon>Pseudomonadota</taxon>
        <taxon>Gammaproteobacteria</taxon>
        <taxon>Alkalimonas</taxon>
    </lineage>
</organism>
<reference evidence="1 2" key="1">
    <citation type="submission" date="2023-06" db="EMBL/GenBank/DDBJ databases">
        <title>Alkalimonas sp., MEB004 an alkaliphilic bacterium isolated from Lonar Lake, India.</title>
        <authorList>
            <person name="Joshi A."/>
            <person name="Thite S."/>
        </authorList>
    </citation>
    <scope>NUCLEOTIDE SEQUENCE [LARGE SCALE GENOMIC DNA]</scope>
    <source>
        <strain evidence="1 2">MEB004</strain>
    </source>
</reference>
<proteinExistence type="predicted"/>
<dbReference type="Proteomes" id="UP001339167">
    <property type="component" value="Unassembled WGS sequence"/>
</dbReference>
<evidence type="ECO:0000313" key="1">
    <source>
        <dbReference type="EMBL" id="MEE2024648.1"/>
    </source>
</evidence>
<name>A0ABU7JGZ9_9GAMM</name>
<keyword evidence="2" id="KW-1185">Reference proteome</keyword>
<gene>
    <name evidence="1" type="ORF">QWF21_10355</name>
</gene>
<sequence>MKKAEGFALITTLLLASVLVMLSLALLQSSLLSMRVADSGQQGVQLRHQSWLEHRQYRNEVARQLLSEAAQCPALYAAWAGSELTCSRYLLVTAAEQQWFSAGVGSIVVQLQLSEESIDD</sequence>
<dbReference type="EMBL" id="JAUGZK010000006">
    <property type="protein sequence ID" value="MEE2024648.1"/>
    <property type="molecule type" value="Genomic_DNA"/>
</dbReference>
<evidence type="ECO:0000313" key="2">
    <source>
        <dbReference type="Proteomes" id="UP001339167"/>
    </source>
</evidence>
<protein>
    <submittedName>
        <fullName evidence="1">Uncharacterized protein</fullName>
    </submittedName>
</protein>
<dbReference type="RefSeq" id="WP_330087975.1">
    <property type="nucleotide sequence ID" value="NZ_JAUGZK010000006.1"/>
</dbReference>
<comment type="caution">
    <text evidence="1">The sequence shown here is derived from an EMBL/GenBank/DDBJ whole genome shotgun (WGS) entry which is preliminary data.</text>
</comment>